<reference evidence="2" key="2">
    <citation type="submission" date="2020-09" db="EMBL/GenBank/DDBJ databases">
        <authorList>
            <person name="Sun Q."/>
            <person name="Zhou Y."/>
        </authorList>
    </citation>
    <scope>NUCLEOTIDE SEQUENCE</scope>
    <source>
        <strain evidence="2">CGMCC 1.10998</strain>
    </source>
</reference>
<proteinExistence type="predicted"/>
<sequence>MMFAVAVAKILALILLPICTLLRSKIAIDKFGFEEYKKAPGLALLTKVSWKDAHSTSLGMSLFLMQAAIVVCLGVIIIGSVFIFF</sequence>
<protein>
    <submittedName>
        <fullName evidence="2">Uncharacterized protein</fullName>
    </submittedName>
</protein>
<keyword evidence="1" id="KW-1133">Transmembrane helix</keyword>
<gene>
    <name evidence="2" type="ORF">GCM10011396_09930</name>
</gene>
<keyword evidence="3" id="KW-1185">Reference proteome</keyword>
<dbReference type="RefSeq" id="WP_188564833.1">
    <property type="nucleotide sequence ID" value="NZ_BMED01000001.1"/>
</dbReference>
<feature type="transmembrane region" description="Helical" evidence="1">
    <location>
        <begin position="63"/>
        <end position="84"/>
    </location>
</feature>
<dbReference type="EMBL" id="BMED01000001">
    <property type="protein sequence ID" value="GGC64946.1"/>
    <property type="molecule type" value="Genomic_DNA"/>
</dbReference>
<keyword evidence="1" id="KW-0472">Membrane</keyword>
<reference evidence="2" key="1">
    <citation type="journal article" date="2014" name="Int. J. Syst. Evol. Microbiol.">
        <title>Complete genome sequence of Corynebacterium casei LMG S-19264T (=DSM 44701T), isolated from a smear-ripened cheese.</title>
        <authorList>
            <consortium name="US DOE Joint Genome Institute (JGI-PGF)"/>
            <person name="Walter F."/>
            <person name="Albersmeier A."/>
            <person name="Kalinowski J."/>
            <person name="Ruckert C."/>
        </authorList>
    </citation>
    <scope>NUCLEOTIDE SEQUENCE</scope>
    <source>
        <strain evidence="2">CGMCC 1.10998</strain>
    </source>
</reference>
<evidence type="ECO:0000256" key="1">
    <source>
        <dbReference type="SAM" id="Phobius"/>
    </source>
</evidence>
<dbReference type="Proteomes" id="UP000637423">
    <property type="component" value="Unassembled WGS sequence"/>
</dbReference>
<comment type="caution">
    <text evidence="2">The sequence shown here is derived from an EMBL/GenBank/DDBJ whole genome shotgun (WGS) entry which is preliminary data.</text>
</comment>
<keyword evidence="1" id="KW-0812">Transmembrane</keyword>
<accession>A0A916UA27</accession>
<name>A0A916UA27_9BURK</name>
<evidence type="ECO:0000313" key="2">
    <source>
        <dbReference type="EMBL" id="GGC64946.1"/>
    </source>
</evidence>
<evidence type="ECO:0000313" key="3">
    <source>
        <dbReference type="Proteomes" id="UP000637423"/>
    </source>
</evidence>
<dbReference type="AlphaFoldDB" id="A0A916UA27"/>
<organism evidence="2 3">
    <name type="scientific">Undibacterium terreum</name>
    <dbReference type="NCBI Taxonomy" id="1224302"/>
    <lineage>
        <taxon>Bacteria</taxon>
        <taxon>Pseudomonadati</taxon>
        <taxon>Pseudomonadota</taxon>
        <taxon>Betaproteobacteria</taxon>
        <taxon>Burkholderiales</taxon>
        <taxon>Oxalobacteraceae</taxon>
        <taxon>Undibacterium</taxon>
    </lineage>
</organism>